<comment type="cofactor">
    <cofactor evidence="1">
        <name>siroheme</name>
        <dbReference type="ChEBI" id="CHEBI:60052"/>
    </cofactor>
</comment>
<feature type="compositionally biased region" description="Polar residues" evidence="16">
    <location>
        <begin position="234"/>
        <end position="246"/>
    </location>
</feature>
<evidence type="ECO:0000256" key="14">
    <source>
        <dbReference type="ARBA" id="ARBA00023192"/>
    </source>
</evidence>
<dbReference type="Gene3D" id="3.30.413.10">
    <property type="entry name" value="Sulfite Reductase Hemoprotein, domain 1"/>
    <property type="match status" value="2"/>
</dbReference>
<dbReference type="FunFam" id="3.40.50.360:FF:000016">
    <property type="entry name" value="Sulfite reductase subunit beta"/>
    <property type="match status" value="1"/>
</dbReference>
<dbReference type="GO" id="GO:0050661">
    <property type="term" value="F:NADP binding"/>
    <property type="evidence" value="ECO:0007669"/>
    <property type="project" value="InterPro"/>
</dbReference>
<dbReference type="InterPro" id="IPR006066">
    <property type="entry name" value="NO2/SO3_Rdtase_FeS/sirohaem_BS"/>
</dbReference>
<sequence>MSSIDTVARIAFIASDTLLHSLQPNSSSSHYSSVFDNVARASKRTPNVLPVPHLADPAAAIKRASSNSALISFTSTSTSQSITRLVLASSELSSLPLVLHIAVRDDLSDALLLRAVGPFFLLSINAQQAHDNALLASKLARSEKKAVVHIFYSDASSHDSPAEEIPEERIVSFLFESNPTATISHLNGNGHVNGSNGHTNGHVNGANGHSNGHANGSNGHTNGHSNGHTKTNGSNGHLNGHANSGYSHEDEHPALHALFKAYEHASLSTVSLVRRPIRPFVAKSPPEPHTVIFLLGNGGLDIEIDGVAFASVSLLSPLLPSRILHEIPSSVSRVVVLEQASHWSMKWLPLYLDVVSALQKIEPSLRPTVHSGVLGDLANITPADILKLLQHANTSMPSSRLTLGSIPTSPTSSHAEPHVPKHELSYTKILSHLFQDRLDVCNSPSLVASQGEIATTPEFALGRVRGQLGQRDELVAAVRELLQVPDLNANLHSLLSKWVLAKDHATKGRALGDDIVKFLKATPVSHTAASRILSLRAHFPARSRWIIGSDAWSYDIGSSGLHHAIASGLNINILIIDTIPYTARNTGDPSRRKHDVGLYAMNHGDVYVASVAVYSSYAQVLQSIMEADAYNGPSVVLAYLPYRSEDAPALDIVKETKLAVDAGYWPLYRWDPSKERVGKEPFSLDSDSVKNDLQQFLDRQNHLSQLVYSKPELATEIVSSLGENVKEARKRKATQSYNELLNALDAPPVTILYASDGGAAEKVAKKLASRAKVRGLEATLGTIDSMNLDTLANEEHVMFITSTAGQGEPPQNGRQLFKASNAAAARGDKLFTKLKYAVFGMGDSKYWPRPEDAHYYNKPARDLDARLEKIGGERVIPLGLGDDQDADGYMTGYQEWEPLVWKLFGVDSIEVTEKEPDPITNEHIKAASNYLRGTIAEGLLDTSTGALAPSDTQLTKFHGIYQQDDRDIRDERLAQGVEPAYAFMIRVRMPGGICKPDQWLQMDQIADEHGSGTFKITTRQTFQFHGVIKRHLKPAIKDINRVLLDTLAACGDVNRNVICSSIPSKSKLHAQVHQFCVTVSNYLIPRTTAYHEIWLDKKMVAGEALKVVEPVYGEFYLPRKFKIAVAVPPTNDVDVFANDLGFIAIVEESGKLTGFNVAIGGGMGVTFGNKKTYPRTADVIGFCTPEQGKYVAEAVVIVQRDNGNRADRKNARLKYTIDRMGLDVFKAAVEKQLGYELQPARAYTFDRNIDDFGWTTGEDGRHHFTMFIENGRIQDEPGKDFKTGLREIAKVHKGAFRLTTNQHLVVSDIPSEDLHLIKGILAKYKMDNLNHSGLRLSSSACVAFPTCGLANAESERYLPILIDKVERICEENGLRNDSIVMRMTGCPNGCARPYVAEIAFVGKAPGQYLMLLGGGYYGQRVNKIYNESVTEPEILAILRPMIKRYALERHEGEHFGDWTIRAGYIAKTNQGKEYYDRMGGEEQFQTQP</sequence>
<evidence type="ECO:0000256" key="7">
    <source>
        <dbReference type="ARBA" id="ARBA00022605"/>
    </source>
</evidence>
<dbReference type="InterPro" id="IPR009014">
    <property type="entry name" value="Transketo_C/PFOR_II"/>
</dbReference>
<dbReference type="SUPFAM" id="SSF55124">
    <property type="entry name" value="Nitrite/Sulfite reductase N-terminal domain-like"/>
    <property type="match status" value="2"/>
</dbReference>
<accession>A0A9P7UUY1</accession>
<evidence type="ECO:0000256" key="1">
    <source>
        <dbReference type="ARBA" id="ARBA00001929"/>
    </source>
</evidence>
<comment type="caution">
    <text evidence="18">The sequence shown here is derived from an EMBL/GenBank/DDBJ whole genome shotgun (WGS) entry which is preliminary data.</text>
</comment>
<dbReference type="Pfam" id="PF00258">
    <property type="entry name" value="Flavodoxin_1"/>
    <property type="match status" value="1"/>
</dbReference>
<feature type="compositionally biased region" description="Polar residues" evidence="16">
    <location>
        <begin position="399"/>
        <end position="414"/>
    </location>
</feature>
<dbReference type="OrthoDB" id="1688044at2759"/>
<dbReference type="InterPro" id="IPR045169">
    <property type="entry name" value="NO2/SO3_Rdtase_4Fe4S_prot"/>
</dbReference>
<evidence type="ECO:0000256" key="5">
    <source>
        <dbReference type="ARBA" id="ARBA00012604"/>
    </source>
</evidence>
<comment type="pathway">
    <text evidence="3">Sulfur metabolism; hydrogen sulfide biosynthesis; hydrogen sulfide from sulfite (NADPH route): step 1/1.</text>
</comment>
<keyword evidence="8" id="KW-0349">Heme</keyword>
<dbReference type="PANTHER" id="PTHR11493:SF47">
    <property type="entry name" value="SULFITE REDUCTASE [NADPH] SUBUNIT BETA"/>
    <property type="match status" value="1"/>
</dbReference>
<evidence type="ECO:0000313" key="18">
    <source>
        <dbReference type="EMBL" id="KAG7093811.1"/>
    </source>
</evidence>
<dbReference type="Pfam" id="PF03460">
    <property type="entry name" value="NIR_SIR_ferr"/>
    <property type="match status" value="2"/>
</dbReference>
<dbReference type="GO" id="GO:0009337">
    <property type="term" value="C:sulfite reductase complex (NADPH)"/>
    <property type="evidence" value="ECO:0007669"/>
    <property type="project" value="InterPro"/>
</dbReference>
<keyword evidence="10" id="KW-0521">NADP</keyword>
<dbReference type="Gene3D" id="3.40.50.970">
    <property type="match status" value="2"/>
</dbReference>
<evidence type="ECO:0000256" key="9">
    <source>
        <dbReference type="ARBA" id="ARBA00022723"/>
    </source>
</evidence>
<dbReference type="FunFam" id="3.30.413.10:FF:000004">
    <property type="entry name" value="Sulfite reductase [NADPH] hemoprotein beta-component"/>
    <property type="match status" value="1"/>
</dbReference>
<dbReference type="PRINTS" id="PR00397">
    <property type="entry name" value="SIROHAEM"/>
</dbReference>
<keyword evidence="14" id="KW-0198">Cysteine biosynthesis</keyword>
<keyword evidence="7" id="KW-0028">Amino-acid biosynthesis</keyword>
<dbReference type="GeneID" id="66076529"/>
<dbReference type="Proteomes" id="UP001049176">
    <property type="component" value="Chromosome 4"/>
</dbReference>
<dbReference type="NCBIfam" id="NF010029">
    <property type="entry name" value="PRK13504.1"/>
    <property type="match status" value="1"/>
</dbReference>
<dbReference type="EMBL" id="CM032184">
    <property type="protein sequence ID" value="KAG7093811.1"/>
    <property type="molecule type" value="Genomic_DNA"/>
</dbReference>
<evidence type="ECO:0000256" key="16">
    <source>
        <dbReference type="SAM" id="MobiDB-lite"/>
    </source>
</evidence>
<dbReference type="GO" id="GO:0010181">
    <property type="term" value="F:FMN binding"/>
    <property type="evidence" value="ECO:0007669"/>
    <property type="project" value="InterPro"/>
</dbReference>
<dbReference type="EC" id="1.8.1.2" evidence="5"/>
<dbReference type="PANTHER" id="PTHR11493">
    <property type="entry name" value="SULFITE REDUCTASE [NADPH] SUBUNIT BETA-RELATED"/>
    <property type="match status" value="1"/>
</dbReference>
<dbReference type="PRINTS" id="PR00369">
    <property type="entry name" value="FLAVODOXIN"/>
</dbReference>
<dbReference type="Gene3D" id="3.40.50.360">
    <property type="match status" value="1"/>
</dbReference>
<dbReference type="PROSITE" id="PS50902">
    <property type="entry name" value="FLAVODOXIN_LIKE"/>
    <property type="match status" value="1"/>
</dbReference>
<dbReference type="FunFam" id="3.30.413.10:FF:000003">
    <property type="entry name" value="Sulfite reductase [NADPH] hemoprotein beta-component"/>
    <property type="match status" value="1"/>
</dbReference>
<feature type="domain" description="Flavodoxin-like" evidence="17">
    <location>
        <begin position="749"/>
        <end position="901"/>
    </location>
</feature>
<dbReference type="GO" id="GO:0051539">
    <property type="term" value="F:4 iron, 4 sulfur cluster binding"/>
    <property type="evidence" value="ECO:0007669"/>
    <property type="project" value="UniProtKB-KW"/>
</dbReference>
<dbReference type="InterPro" id="IPR029039">
    <property type="entry name" value="Flavoprotein-like_sf"/>
</dbReference>
<reference evidence="18" key="1">
    <citation type="journal article" date="2021" name="Genome Biol. Evol.">
        <title>The assembled and annotated genome of the fairy-ring fungus Marasmius oreades.</title>
        <authorList>
            <person name="Hiltunen M."/>
            <person name="Ament-Velasquez S.L."/>
            <person name="Johannesson H."/>
        </authorList>
    </citation>
    <scope>NUCLEOTIDE SEQUENCE</scope>
    <source>
        <strain evidence="18">03SP1</strain>
    </source>
</reference>
<evidence type="ECO:0000256" key="3">
    <source>
        <dbReference type="ARBA" id="ARBA00004774"/>
    </source>
</evidence>
<keyword evidence="9" id="KW-0479">Metal-binding</keyword>
<dbReference type="InterPro" id="IPR005117">
    <property type="entry name" value="NiRdtase/SiRdtase_haem-b_fer"/>
</dbReference>
<keyword evidence="11" id="KW-0560">Oxidoreductase</keyword>
<dbReference type="InterPro" id="IPR008254">
    <property type="entry name" value="Flavodoxin/NO_synth"/>
</dbReference>
<dbReference type="InterPro" id="IPR001094">
    <property type="entry name" value="Flavdoxin-like"/>
</dbReference>
<keyword evidence="13" id="KW-0411">Iron-sulfur</keyword>
<dbReference type="SUPFAM" id="SSF52922">
    <property type="entry name" value="TK C-terminal domain-like"/>
    <property type="match status" value="1"/>
</dbReference>
<dbReference type="InterPro" id="IPR011786">
    <property type="entry name" value="CysI"/>
</dbReference>
<dbReference type="GO" id="GO:0019344">
    <property type="term" value="P:cysteine biosynthetic process"/>
    <property type="evidence" value="ECO:0007669"/>
    <property type="project" value="UniProtKB-KW"/>
</dbReference>
<dbReference type="Gene3D" id="3.40.50.920">
    <property type="match status" value="1"/>
</dbReference>
<evidence type="ECO:0000259" key="17">
    <source>
        <dbReference type="PROSITE" id="PS50902"/>
    </source>
</evidence>
<evidence type="ECO:0000256" key="2">
    <source>
        <dbReference type="ARBA" id="ARBA00001966"/>
    </source>
</evidence>
<dbReference type="SUPFAM" id="SSF52518">
    <property type="entry name" value="Thiamin diphosphate-binding fold (THDP-binding)"/>
    <property type="match status" value="1"/>
</dbReference>
<dbReference type="SUPFAM" id="SSF52218">
    <property type="entry name" value="Flavoproteins"/>
    <property type="match status" value="1"/>
</dbReference>
<dbReference type="GO" id="GO:0004783">
    <property type="term" value="F:sulfite reductase (NADPH) activity"/>
    <property type="evidence" value="ECO:0007669"/>
    <property type="project" value="UniProtKB-EC"/>
</dbReference>
<comment type="cofactor">
    <cofactor evidence="2">
        <name>[4Fe-4S] cluster</name>
        <dbReference type="ChEBI" id="CHEBI:49883"/>
    </cofactor>
</comment>
<feature type="compositionally biased region" description="Low complexity" evidence="16">
    <location>
        <begin position="187"/>
        <end position="233"/>
    </location>
</feature>
<dbReference type="NCBIfam" id="TIGR02041">
    <property type="entry name" value="CysI"/>
    <property type="match status" value="1"/>
</dbReference>
<dbReference type="InterPro" id="IPR036136">
    <property type="entry name" value="Nit/Sulf_reduc_fer-like_dom_sf"/>
</dbReference>
<keyword evidence="12" id="KW-0408">Iron</keyword>
<organism evidence="18 19">
    <name type="scientific">Marasmius oreades</name>
    <name type="common">fairy-ring Marasmius</name>
    <dbReference type="NCBI Taxonomy" id="181124"/>
    <lineage>
        <taxon>Eukaryota</taxon>
        <taxon>Fungi</taxon>
        <taxon>Dikarya</taxon>
        <taxon>Basidiomycota</taxon>
        <taxon>Agaricomycotina</taxon>
        <taxon>Agaricomycetes</taxon>
        <taxon>Agaricomycetidae</taxon>
        <taxon>Agaricales</taxon>
        <taxon>Marasmiineae</taxon>
        <taxon>Marasmiaceae</taxon>
        <taxon>Marasmius</taxon>
    </lineage>
</organism>
<dbReference type="GO" id="GO:0020037">
    <property type="term" value="F:heme binding"/>
    <property type="evidence" value="ECO:0007669"/>
    <property type="project" value="InterPro"/>
</dbReference>
<protein>
    <recommendedName>
        <fullName evidence="5">assimilatory sulfite reductase (NADPH)</fullName>
        <ecNumber evidence="5">1.8.1.2</ecNumber>
    </recommendedName>
</protein>
<evidence type="ECO:0000256" key="8">
    <source>
        <dbReference type="ARBA" id="ARBA00022617"/>
    </source>
</evidence>
<dbReference type="GO" id="GO:0050311">
    <property type="term" value="F:sulfite reductase (ferredoxin) activity"/>
    <property type="evidence" value="ECO:0007669"/>
    <property type="project" value="TreeGrafter"/>
</dbReference>
<dbReference type="InterPro" id="IPR029061">
    <property type="entry name" value="THDP-binding"/>
</dbReference>
<comment type="catalytic activity">
    <reaction evidence="15">
        <text>hydrogen sulfide + 3 NADP(+) + 3 H2O = sulfite + 3 NADPH + 4 H(+)</text>
        <dbReference type="Rhea" id="RHEA:13801"/>
        <dbReference type="ChEBI" id="CHEBI:15377"/>
        <dbReference type="ChEBI" id="CHEBI:15378"/>
        <dbReference type="ChEBI" id="CHEBI:17359"/>
        <dbReference type="ChEBI" id="CHEBI:29919"/>
        <dbReference type="ChEBI" id="CHEBI:57783"/>
        <dbReference type="ChEBI" id="CHEBI:58349"/>
        <dbReference type="EC" id="1.8.1.2"/>
    </reaction>
</comment>
<evidence type="ECO:0000256" key="11">
    <source>
        <dbReference type="ARBA" id="ARBA00023002"/>
    </source>
</evidence>
<feature type="region of interest" description="Disordered" evidence="16">
    <location>
        <begin position="399"/>
        <end position="419"/>
    </location>
</feature>
<evidence type="ECO:0000256" key="4">
    <source>
        <dbReference type="ARBA" id="ARBA00010429"/>
    </source>
</evidence>
<evidence type="ECO:0000256" key="15">
    <source>
        <dbReference type="ARBA" id="ARBA00052219"/>
    </source>
</evidence>
<evidence type="ECO:0000256" key="10">
    <source>
        <dbReference type="ARBA" id="ARBA00022857"/>
    </source>
</evidence>
<evidence type="ECO:0000256" key="13">
    <source>
        <dbReference type="ARBA" id="ARBA00023014"/>
    </source>
</evidence>
<dbReference type="RefSeq" id="XP_043010281.1">
    <property type="nucleotide sequence ID" value="XM_043152195.1"/>
</dbReference>
<evidence type="ECO:0000256" key="12">
    <source>
        <dbReference type="ARBA" id="ARBA00023004"/>
    </source>
</evidence>
<proteinExistence type="inferred from homology"/>
<comment type="similarity">
    <text evidence="4">Belongs to the nitrite and sulfite reductase 4Fe-4S domain family.</text>
</comment>
<gene>
    <name evidence="18" type="ORF">E1B28_007453</name>
</gene>
<dbReference type="SUPFAM" id="SSF56014">
    <property type="entry name" value="Nitrite and sulphite reductase 4Fe-4S domain-like"/>
    <property type="match status" value="2"/>
</dbReference>
<dbReference type="InterPro" id="IPR006067">
    <property type="entry name" value="NO2/SO3_Rdtase_4Fe4S_dom"/>
</dbReference>
<dbReference type="HAMAP" id="MF_01540">
    <property type="entry name" value="CysI"/>
    <property type="match status" value="1"/>
</dbReference>
<evidence type="ECO:0000256" key="6">
    <source>
        <dbReference type="ARBA" id="ARBA00022485"/>
    </source>
</evidence>
<dbReference type="InterPro" id="IPR045854">
    <property type="entry name" value="NO2/SO3_Rdtase_4Fe4S_sf"/>
</dbReference>
<evidence type="ECO:0000313" key="19">
    <source>
        <dbReference type="Proteomes" id="UP001049176"/>
    </source>
</evidence>
<dbReference type="GO" id="GO:0000103">
    <property type="term" value="P:sulfate assimilation"/>
    <property type="evidence" value="ECO:0007669"/>
    <property type="project" value="UniProtKB-ARBA"/>
</dbReference>
<dbReference type="PROSITE" id="PS00365">
    <property type="entry name" value="NIR_SIR"/>
    <property type="match status" value="1"/>
</dbReference>
<keyword evidence="19" id="KW-1185">Reference proteome</keyword>
<keyword evidence="6" id="KW-0004">4Fe-4S</keyword>
<dbReference type="KEGG" id="more:E1B28_007453"/>
<feature type="region of interest" description="Disordered" evidence="16">
    <location>
        <begin position="185"/>
        <end position="249"/>
    </location>
</feature>
<dbReference type="GO" id="GO:0046872">
    <property type="term" value="F:metal ion binding"/>
    <property type="evidence" value="ECO:0007669"/>
    <property type="project" value="UniProtKB-KW"/>
</dbReference>
<name>A0A9P7UUY1_9AGAR</name>
<dbReference type="Pfam" id="PF01077">
    <property type="entry name" value="NIR_SIR"/>
    <property type="match status" value="1"/>
</dbReference>